<feature type="compositionally biased region" description="Acidic residues" evidence="1">
    <location>
        <begin position="89"/>
        <end position="106"/>
    </location>
</feature>
<evidence type="ECO:0000313" key="4">
    <source>
        <dbReference type="Proteomes" id="UP001368328"/>
    </source>
</evidence>
<evidence type="ECO:0000256" key="1">
    <source>
        <dbReference type="SAM" id="MobiDB-lite"/>
    </source>
</evidence>
<feature type="region of interest" description="Disordered" evidence="1">
    <location>
        <begin position="82"/>
        <end position="106"/>
    </location>
</feature>
<dbReference type="EMBL" id="CP147403">
    <property type="protein sequence ID" value="WXB87971.1"/>
    <property type="molecule type" value="Genomic_DNA"/>
</dbReference>
<reference evidence="3 4" key="1">
    <citation type="submission" date="2024-02" db="EMBL/GenBank/DDBJ databases">
        <title>Seven novel Bacillus-like species.</title>
        <authorList>
            <person name="Liu G."/>
        </authorList>
    </citation>
    <scope>NUCLEOTIDE SEQUENCE [LARGE SCALE GENOMIC DNA]</scope>
    <source>
        <strain evidence="3 4">FJAT-53654</strain>
    </source>
</reference>
<keyword evidence="2" id="KW-1133">Transmembrane helix</keyword>
<keyword evidence="2" id="KW-0472">Membrane</keyword>
<sequence>MLTQHTLTKKGMSRGGSSLLILIVLVIATLLILTFLFILNVRNGKQAIQAYTLQDFMNNSSGLNDDTEQKSSFTETINNFFDKGHNENDIDDIDDDGDIGDGDGGE</sequence>
<name>A0ABZ2MRG0_9BACI</name>
<feature type="transmembrane region" description="Helical" evidence="2">
    <location>
        <begin position="20"/>
        <end position="39"/>
    </location>
</feature>
<gene>
    <name evidence="3" type="ORF">WCV66_22585</name>
</gene>
<accession>A0ABZ2MRG0</accession>
<keyword evidence="4" id="KW-1185">Reference proteome</keyword>
<evidence type="ECO:0000256" key="2">
    <source>
        <dbReference type="SAM" id="Phobius"/>
    </source>
</evidence>
<organism evidence="3 4">
    <name type="scientific">Metabacillus rhizosphaerae</name>
    <dbReference type="NCBI Taxonomy" id="3117747"/>
    <lineage>
        <taxon>Bacteria</taxon>
        <taxon>Bacillati</taxon>
        <taxon>Bacillota</taxon>
        <taxon>Bacilli</taxon>
        <taxon>Bacillales</taxon>
        <taxon>Bacillaceae</taxon>
        <taxon>Metabacillus</taxon>
    </lineage>
</organism>
<keyword evidence="2" id="KW-0812">Transmembrane</keyword>
<evidence type="ECO:0000313" key="3">
    <source>
        <dbReference type="EMBL" id="WXB87971.1"/>
    </source>
</evidence>
<dbReference type="Proteomes" id="UP001368328">
    <property type="component" value="Chromosome"/>
</dbReference>
<proteinExistence type="predicted"/>
<dbReference type="RefSeq" id="WP_338786926.1">
    <property type="nucleotide sequence ID" value="NZ_CP147403.1"/>
</dbReference>
<protein>
    <submittedName>
        <fullName evidence="3">Uncharacterized protein</fullName>
    </submittedName>
</protein>